<evidence type="ECO:0000313" key="2">
    <source>
        <dbReference type="EMBL" id="KAI1874616.1"/>
    </source>
</evidence>
<gene>
    <name evidence="2" type="ORF">JX265_004824</name>
</gene>
<dbReference type="AlphaFoldDB" id="A0A9Q0AS28"/>
<dbReference type="Pfam" id="PF06985">
    <property type="entry name" value="HET"/>
    <property type="match status" value="1"/>
</dbReference>
<dbReference type="PANTHER" id="PTHR10622:SF12">
    <property type="entry name" value="HET DOMAIN-CONTAINING PROTEIN"/>
    <property type="match status" value="1"/>
</dbReference>
<dbReference type="EMBL" id="JAFIMR010000009">
    <property type="protein sequence ID" value="KAI1874616.1"/>
    <property type="molecule type" value="Genomic_DNA"/>
</dbReference>
<evidence type="ECO:0000313" key="3">
    <source>
        <dbReference type="Proteomes" id="UP000829685"/>
    </source>
</evidence>
<comment type="caution">
    <text evidence="2">The sequence shown here is derived from an EMBL/GenBank/DDBJ whole genome shotgun (WGS) entry which is preliminary data.</text>
</comment>
<dbReference type="InterPro" id="IPR010730">
    <property type="entry name" value="HET"/>
</dbReference>
<sequence length="552" mass="63033">MWLIDTGSEELHPEEFFEDNRPQYAILSHRWGAGEVTFADMKEPAKARAKAGWVKISKTCEVARLSGLRYAWVDSCCIDRSSSAELSEAINSMWHWYREATECYAFLGDLDLRSTTSSIEDQLRASEWFRRGWTLQELIAPKAKSLFFHDKEWNVLANKVTLSKLIAEITSIPQEVLLDASLVRHCSVAQRMSWASRRKTTRIEDAAYCLLGIFDINMPLLYGERQKAFRRLQQEIIGKNSDTTLLAWEPTDEATGDDEYCDIFAPSPAAFANSHHTKIAKEFRPPQWYNTSSGLIFHAETFRLPVGNVIKTVFIPGVTNPKYGGKLRGSLSVYDVNTTLLCFELEMVGSATYCRRNHPQLLKLSSRVFRDIEHVTQPPFGIRTLSFPHLAESYMYSSKLHLRTPPEMKMVRAFPEKSWNYEGKFFFSVDVFQVLGALFRFPEGDDLIFLASSVWDSQYNAKFKMQLINRRLLPAVADAVLQWTQTEEVDVSEMESTHPETAKLSHSTSVKIRGRKHVVSANYDQSNDTRDGRGSWHQHIDISIRPQGITGG</sequence>
<dbReference type="PANTHER" id="PTHR10622">
    <property type="entry name" value="HET DOMAIN-CONTAINING PROTEIN"/>
    <property type="match status" value="1"/>
</dbReference>
<dbReference type="Proteomes" id="UP000829685">
    <property type="component" value="Unassembled WGS sequence"/>
</dbReference>
<reference evidence="2" key="1">
    <citation type="submission" date="2021-03" db="EMBL/GenBank/DDBJ databases">
        <title>Revisited historic fungal species revealed as producer of novel bioactive compounds through whole genome sequencing and comparative genomics.</title>
        <authorList>
            <person name="Vignolle G.A."/>
            <person name="Hochenegger N."/>
            <person name="Mach R.L."/>
            <person name="Mach-Aigner A.R."/>
            <person name="Javad Rahimi M."/>
            <person name="Salim K.A."/>
            <person name="Chan C.M."/>
            <person name="Lim L.B.L."/>
            <person name="Cai F."/>
            <person name="Druzhinina I.S."/>
            <person name="U'Ren J.M."/>
            <person name="Derntl C."/>
        </authorList>
    </citation>
    <scope>NUCLEOTIDE SEQUENCE</scope>
    <source>
        <strain evidence="2">TUCIM 5799</strain>
    </source>
</reference>
<feature type="domain" description="Heterokaryon incompatibility" evidence="1">
    <location>
        <begin position="24"/>
        <end position="114"/>
    </location>
</feature>
<keyword evidence="3" id="KW-1185">Reference proteome</keyword>
<protein>
    <recommendedName>
        <fullName evidence="1">Heterokaryon incompatibility domain-containing protein</fullName>
    </recommendedName>
</protein>
<name>A0A9Q0AS28_9PEZI</name>
<dbReference type="OrthoDB" id="674604at2759"/>
<organism evidence="2 3">
    <name type="scientific">Neoarthrinium moseri</name>
    <dbReference type="NCBI Taxonomy" id="1658444"/>
    <lineage>
        <taxon>Eukaryota</taxon>
        <taxon>Fungi</taxon>
        <taxon>Dikarya</taxon>
        <taxon>Ascomycota</taxon>
        <taxon>Pezizomycotina</taxon>
        <taxon>Sordariomycetes</taxon>
        <taxon>Xylariomycetidae</taxon>
        <taxon>Amphisphaeriales</taxon>
        <taxon>Apiosporaceae</taxon>
        <taxon>Neoarthrinium</taxon>
    </lineage>
</organism>
<evidence type="ECO:0000259" key="1">
    <source>
        <dbReference type="Pfam" id="PF06985"/>
    </source>
</evidence>
<accession>A0A9Q0AS28</accession>
<proteinExistence type="predicted"/>